<dbReference type="EMBL" id="JAIWYP010000004">
    <property type="protein sequence ID" value="KAH3832744.1"/>
    <property type="molecule type" value="Genomic_DNA"/>
</dbReference>
<name>A0A9D4K4E0_DREPO</name>
<proteinExistence type="predicted"/>
<dbReference type="AlphaFoldDB" id="A0A9D4K4E0"/>
<dbReference type="Proteomes" id="UP000828390">
    <property type="component" value="Unassembled WGS sequence"/>
</dbReference>
<protein>
    <submittedName>
        <fullName evidence="1">Uncharacterized protein</fullName>
    </submittedName>
</protein>
<gene>
    <name evidence="1" type="ORF">DPMN_106038</name>
</gene>
<reference evidence="1" key="1">
    <citation type="journal article" date="2019" name="bioRxiv">
        <title>The Genome of the Zebra Mussel, Dreissena polymorpha: A Resource for Invasive Species Research.</title>
        <authorList>
            <person name="McCartney M.A."/>
            <person name="Auch B."/>
            <person name="Kono T."/>
            <person name="Mallez S."/>
            <person name="Zhang Y."/>
            <person name="Obille A."/>
            <person name="Becker A."/>
            <person name="Abrahante J.E."/>
            <person name="Garbe J."/>
            <person name="Badalamenti J.P."/>
            <person name="Herman A."/>
            <person name="Mangelson H."/>
            <person name="Liachko I."/>
            <person name="Sullivan S."/>
            <person name="Sone E.D."/>
            <person name="Koren S."/>
            <person name="Silverstein K.A.T."/>
            <person name="Beckman K.B."/>
            <person name="Gohl D.M."/>
        </authorList>
    </citation>
    <scope>NUCLEOTIDE SEQUENCE</scope>
    <source>
        <strain evidence="1">Duluth1</strain>
        <tissue evidence="1">Whole animal</tissue>
    </source>
</reference>
<keyword evidence="2" id="KW-1185">Reference proteome</keyword>
<reference evidence="1" key="2">
    <citation type="submission" date="2020-11" db="EMBL/GenBank/DDBJ databases">
        <authorList>
            <person name="McCartney M.A."/>
            <person name="Auch B."/>
            <person name="Kono T."/>
            <person name="Mallez S."/>
            <person name="Becker A."/>
            <person name="Gohl D.M."/>
            <person name="Silverstein K.A.T."/>
            <person name="Koren S."/>
            <person name="Bechman K.B."/>
            <person name="Herman A."/>
            <person name="Abrahante J.E."/>
            <person name="Garbe J."/>
        </authorList>
    </citation>
    <scope>NUCLEOTIDE SEQUENCE</scope>
    <source>
        <strain evidence="1">Duluth1</strain>
        <tissue evidence="1">Whole animal</tissue>
    </source>
</reference>
<accession>A0A9D4K4E0</accession>
<sequence>MCAQMVCKVLINIPKLLSPFPPVKLSTQSMCNSSVESAKDISKSARLLKHYVFVVMLQIKTLNVL</sequence>
<evidence type="ECO:0000313" key="2">
    <source>
        <dbReference type="Proteomes" id="UP000828390"/>
    </source>
</evidence>
<organism evidence="1 2">
    <name type="scientific">Dreissena polymorpha</name>
    <name type="common">Zebra mussel</name>
    <name type="synonym">Mytilus polymorpha</name>
    <dbReference type="NCBI Taxonomy" id="45954"/>
    <lineage>
        <taxon>Eukaryota</taxon>
        <taxon>Metazoa</taxon>
        <taxon>Spiralia</taxon>
        <taxon>Lophotrochozoa</taxon>
        <taxon>Mollusca</taxon>
        <taxon>Bivalvia</taxon>
        <taxon>Autobranchia</taxon>
        <taxon>Heteroconchia</taxon>
        <taxon>Euheterodonta</taxon>
        <taxon>Imparidentia</taxon>
        <taxon>Neoheterodontei</taxon>
        <taxon>Myida</taxon>
        <taxon>Dreissenoidea</taxon>
        <taxon>Dreissenidae</taxon>
        <taxon>Dreissena</taxon>
    </lineage>
</organism>
<comment type="caution">
    <text evidence="1">The sequence shown here is derived from an EMBL/GenBank/DDBJ whole genome shotgun (WGS) entry which is preliminary data.</text>
</comment>
<evidence type="ECO:0000313" key="1">
    <source>
        <dbReference type="EMBL" id="KAH3832744.1"/>
    </source>
</evidence>